<dbReference type="RefSeq" id="WP_191896056.1">
    <property type="nucleotide sequence ID" value="NZ_BMQD01000012.1"/>
</dbReference>
<dbReference type="CDD" id="cd07247">
    <property type="entry name" value="SgaA_N_like"/>
    <property type="match status" value="1"/>
</dbReference>
<dbReference type="InterPro" id="IPR004360">
    <property type="entry name" value="Glyas_Fos-R_dOase_dom"/>
</dbReference>
<sequence>MGKPVAWFDITAKDAAKSRSFYSEIFGWKIDVDPQMNYGMIDTAASEGIPGGIGEAGEHSAAGIVLYIVVEDAEATLKQVESLGGERETLPYDIPGIGIMAVFRDPDGNRVGLWQR</sequence>
<dbReference type="Pfam" id="PF00903">
    <property type="entry name" value="Glyoxalase"/>
    <property type="match status" value="1"/>
</dbReference>
<comment type="caution">
    <text evidence="2">The sequence shown here is derived from an EMBL/GenBank/DDBJ whole genome shotgun (WGS) entry which is preliminary data.</text>
</comment>
<gene>
    <name evidence="2" type="ORF">GCM10010126_39630</name>
</gene>
<accession>A0AA37BIE8</accession>
<evidence type="ECO:0000259" key="1">
    <source>
        <dbReference type="PROSITE" id="PS51819"/>
    </source>
</evidence>
<proteinExistence type="predicted"/>
<dbReference type="InterPro" id="IPR029068">
    <property type="entry name" value="Glyas_Bleomycin-R_OHBP_Dase"/>
</dbReference>
<reference evidence="2" key="2">
    <citation type="submission" date="2022-09" db="EMBL/GenBank/DDBJ databases">
        <authorList>
            <person name="Sun Q."/>
            <person name="Ohkuma M."/>
        </authorList>
    </citation>
    <scope>NUCLEOTIDE SEQUENCE</scope>
    <source>
        <strain evidence="2">JCM 3093</strain>
    </source>
</reference>
<reference evidence="2" key="1">
    <citation type="journal article" date="2014" name="Int. J. Syst. Evol. Microbiol.">
        <title>Complete genome sequence of Corynebacterium casei LMG S-19264T (=DSM 44701T), isolated from a smear-ripened cheese.</title>
        <authorList>
            <consortium name="US DOE Joint Genome Institute (JGI-PGF)"/>
            <person name="Walter F."/>
            <person name="Albersmeier A."/>
            <person name="Kalinowski J."/>
            <person name="Ruckert C."/>
        </authorList>
    </citation>
    <scope>NUCLEOTIDE SEQUENCE</scope>
    <source>
        <strain evidence="2">JCM 3093</strain>
    </source>
</reference>
<dbReference type="SUPFAM" id="SSF54593">
    <property type="entry name" value="Glyoxalase/Bleomycin resistance protein/Dihydroxybiphenyl dioxygenase"/>
    <property type="match status" value="1"/>
</dbReference>
<organism evidence="2 3">
    <name type="scientific">Planomonospora parontospora</name>
    <dbReference type="NCBI Taxonomy" id="58119"/>
    <lineage>
        <taxon>Bacteria</taxon>
        <taxon>Bacillati</taxon>
        <taxon>Actinomycetota</taxon>
        <taxon>Actinomycetes</taxon>
        <taxon>Streptosporangiales</taxon>
        <taxon>Streptosporangiaceae</taxon>
        <taxon>Planomonospora</taxon>
    </lineage>
</organism>
<dbReference type="AlphaFoldDB" id="A0AA37BIE8"/>
<dbReference type="EMBL" id="BMQD01000012">
    <property type="protein sequence ID" value="GGK76453.1"/>
    <property type="molecule type" value="Genomic_DNA"/>
</dbReference>
<dbReference type="InterPro" id="IPR037523">
    <property type="entry name" value="VOC_core"/>
</dbReference>
<dbReference type="Proteomes" id="UP000627984">
    <property type="component" value="Unassembled WGS sequence"/>
</dbReference>
<dbReference type="PANTHER" id="PTHR33993">
    <property type="entry name" value="GLYOXALASE-RELATED"/>
    <property type="match status" value="1"/>
</dbReference>
<feature type="domain" description="VOC" evidence="1">
    <location>
        <begin position="4"/>
        <end position="116"/>
    </location>
</feature>
<evidence type="ECO:0000313" key="3">
    <source>
        <dbReference type="Proteomes" id="UP000627984"/>
    </source>
</evidence>
<dbReference type="Gene3D" id="3.10.180.10">
    <property type="entry name" value="2,3-Dihydroxybiphenyl 1,2-Dioxygenase, domain 1"/>
    <property type="match status" value="1"/>
</dbReference>
<name>A0AA37BIE8_9ACTN</name>
<dbReference type="InterPro" id="IPR052164">
    <property type="entry name" value="Anthracycline_SecMetBiosynth"/>
</dbReference>
<evidence type="ECO:0000313" key="2">
    <source>
        <dbReference type="EMBL" id="GGK76453.1"/>
    </source>
</evidence>
<dbReference type="PROSITE" id="PS51819">
    <property type="entry name" value="VOC"/>
    <property type="match status" value="1"/>
</dbReference>
<protein>
    <recommendedName>
        <fullName evidence="1">VOC domain-containing protein</fullName>
    </recommendedName>
</protein>